<evidence type="ECO:0000313" key="2">
    <source>
        <dbReference type="EMBL" id="OGZ05034.1"/>
    </source>
</evidence>
<gene>
    <name evidence="2" type="ORF">A2845_02025</name>
</gene>
<feature type="transmembrane region" description="Helical" evidence="1">
    <location>
        <begin position="20"/>
        <end position="42"/>
    </location>
</feature>
<comment type="caution">
    <text evidence="2">The sequence shown here is derived from an EMBL/GenBank/DDBJ whole genome shotgun (WGS) entry which is preliminary data.</text>
</comment>
<dbReference type="AlphaFoldDB" id="A0A1G2CUK3"/>
<name>A0A1G2CUK3_9BACT</name>
<accession>A0A1G2CUK3</accession>
<organism evidence="2 3">
    <name type="scientific">Candidatus Lloydbacteria bacterium RIFCSPHIGHO2_01_FULL_49_22</name>
    <dbReference type="NCBI Taxonomy" id="1798658"/>
    <lineage>
        <taxon>Bacteria</taxon>
        <taxon>Candidatus Lloydiibacteriota</taxon>
    </lineage>
</organism>
<evidence type="ECO:0000313" key="3">
    <source>
        <dbReference type="Proteomes" id="UP000177122"/>
    </source>
</evidence>
<keyword evidence="1" id="KW-1133">Transmembrane helix</keyword>
<evidence type="ECO:0000256" key="1">
    <source>
        <dbReference type="SAM" id="Phobius"/>
    </source>
</evidence>
<sequence length="275" mass="30864">MMSTEAHEHTLRKREQRRFIVDIVLVLLFLCAIFGAIVAHIARAAHEKAVLFQSAQLIEEEHKRADRAEVRRKAVQEEWNASMQSDPRYNVPALSAAPLLVSDLSADDDILGTALLHASTSAEIASSTEAMTRGFVRFEDVTVTRIENRHLGFLMELPEGWSLAYERSDNLAFANSEYYFGVTDGEIAQKNGAMWLRVVRPCTSREATTTVFRFTEETLPASTNIREATACVVPFLVTVGYRDNVEDRLARELFLLSVARTLYPIVSPTAPYTPI</sequence>
<reference evidence="2 3" key="1">
    <citation type="journal article" date="2016" name="Nat. Commun.">
        <title>Thousands of microbial genomes shed light on interconnected biogeochemical processes in an aquifer system.</title>
        <authorList>
            <person name="Anantharaman K."/>
            <person name="Brown C.T."/>
            <person name="Hug L.A."/>
            <person name="Sharon I."/>
            <person name="Castelle C.J."/>
            <person name="Probst A.J."/>
            <person name="Thomas B.C."/>
            <person name="Singh A."/>
            <person name="Wilkins M.J."/>
            <person name="Karaoz U."/>
            <person name="Brodie E.L."/>
            <person name="Williams K.H."/>
            <person name="Hubbard S.S."/>
            <person name="Banfield J.F."/>
        </authorList>
    </citation>
    <scope>NUCLEOTIDE SEQUENCE [LARGE SCALE GENOMIC DNA]</scope>
</reference>
<dbReference type="EMBL" id="MHLI01000016">
    <property type="protein sequence ID" value="OGZ05034.1"/>
    <property type="molecule type" value="Genomic_DNA"/>
</dbReference>
<protein>
    <submittedName>
        <fullName evidence="2">Uncharacterized protein</fullName>
    </submittedName>
</protein>
<keyword evidence="1" id="KW-0472">Membrane</keyword>
<dbReference type="Proteomes" id="UP000177122">
    <property type="component" value="Unassembled WGS sequence"/>
</dbReference>
<keyword evidence="1" id="KW-0812">Transmembrane</keyword>
<proteinExistence type="predicted"/>